<dbReference type="Proteomes" id="UP001143910">
    <property type="component" value="Unassembled WGS sequence"/>
</dbReference>
<evidence type="ECO:0000313" key="2">
    <source>
        <dbReference type="Proteomes" id="UP001143910"/>
    </source>
</evidence>
<sequence>MAMLMVRNPRGFNGVIHTDNTFGDILSDISGAIVGSLGNLPSASLSGIPGEGKCNGIYEPVHGSAPDIAGKGIVNPVAQILSLAMLLRYSCLLEDEAAAVEAAVAKVLDDKSQGGLEIRTGDMGGKATTSELGSAVCDVLRQLLR</sequence>
<evidence type="ECO:0000313" key="1">
    <source>
        <dbReference type="EMBL" id="KAJ2978193.1"/>
    </source>
</evidence>
<comment type="caution">
    <text evidence="1">The sequence shown here is derived from an EMBL/GenBank/DDBJ whole genome shotgun (WGS) entry which is preliminary data.</text>
</comment>
<name>A0ACC1NGM9_9HYPO</name>
<accession>A0ACC1NGM9</accession>
<organism evidence="1 2">
    <name type="scientific">Zarea fungicola</name>
    <dbReference type="NCBI Taxonomy" id="93591"/>
    <lineage>
        <taxon>Eukaryota</taxon>
        <taxon>Fungi</taxon>
        <taxon>Dikarya</taxon>
        <taxon>Ascomycota</taxon>
        <taxon>Pezizomycotina</taxon>
        <taxon>Sordariomycetes</taxon>
        <taxon>Hypocreomycetidae</taxon>
        <taxon>Hypocreales</taxon>
        <taxon>Cordycipitaceae</taxon>
        <taxon>Zarea</taxon>
    </lineage>
</organism>
<proteinExistence type="predicted"/>
<protein>
    <submittedName>
        <fullName evidence="1">Uncharacterized protein</fullName>
    </submittedName>
</protein>
<keyword evidence="2" id="KW-1185">Reference proteome</keyword>
<gene>
    <name evidence="1" type="ORF">NQ176_g3958</name>
</gene>
<reference evidence="1" key="1">
    <citation type="submission" date="2022-08" db="EMBL/GenBank/DDBJ databases">
        <title>Genome Sequence of Lecanicillium fungicola.</title>
        <authorList>
            <person name="Buettner E."/>
        </authorList>
    </citation>
    <scope>NUCLEOTIDE SEQUENCE</scope>
    <source>
        <strain evidence="1">Babe33</strain>
    </source>
</reference>
<dbReference type="EMBL" id="JANJQO010000399">
    <property type="protein sequence ID" value="KAJ2978193.1"/>
    <property type="molecule type" value="Genomic_DNA"/>
</dbReference>